<evidence type="ECO:0000256" key="4">
    <source>
        <dbReference type="ARBA" id="ARBA00022448"/>
    </source>
</evidence>
<dbReference type="HAMAP" id="MF_00530">
    <property type="entry name" value="ATP_synth_epsil_bac"/>
    <property type="match status" value="1"/>
</dbReference>
<comment type="subunit">
    <text evidence="10 11">F-type ATPases have 2 components, CF(1) - the catalytic core - and CF(0) - the membrane proton channel. CF(1) has five subunits: alpha(3), beta(3), gamma(1), delta(1), epsilon(1). CF(0) has three main subunits: a, b and c.</text>
</comment>
<evidence type="ECO:0000256" key="7">
    <source>
        <dbReference type="ARBA" id="ARBA00023136"/>
    </source>
</evidence>
<dbReference type="SUPFAM" id="SSF51344">
    <property type="entry name" value="Epsilon subunit of F1F0-ATP synthase N-terminal domain"/>
    <property type="match status" value="1"/>
</dbReference>
<dbReference type="InterPro" id="IPR020546">
    <property type="entry name" value="ATP_synth_F1_dsu/esu_N"/>
</dbReference>
<evidence type="ECO:0000256" key="1">
    <source>
        <dbReference type="ARBA" id="ARBA00003543"/>
    </source>
</evidence>
<comment type="caution">
    <text evidence="13">The sequence shown here is derived from an EMBL/GenBank/DDBJ whole genome shotgun (WGS) entry which is preliminary data.</text>
</comment>
<dbReference type="Gene3D" id="2.60.15.10">
    <property type="entry name" value="F0F1 ATP synthase delta/epsilon subunit, N-terminal"/>
    <property type="match status" value="1"/>
</dbReference>
<keyword evidence="9 10" id="KW-0066">ATP synthesis</keyword>
<dbReference type="EMBL" id="JACIDC010000010">
    <property type="protein sequence ID" value="MBB4041211.1"/>
    <property type="molecule type" value="Genomic_DNA"/>
</dbReference>
<accession>A0A7W6IGR0</accession>
<evidence type="ECO:0000259" key="12">
    <source>
        <dbReference type="Pfam" id="PF02823"/>
    </source>
</evidence>
<comment type="subcellular location">
    <subcellularLocation>
        <location evidence="10">Cell membrane</location>
        <topology evidence="10">Peripheral membrane protein</topology>
    </subcellularLocation>
    <subcellularLocation>
        <location evidence="2">Endomembrane system</location>
        <topology evidence="2">Peripheral membrane protein</topology>
    </subcellularLocation>
</comment>
<feature type="domain" description="ATP synthase F1 complex delta/epsilon subunit N-terminal" evidence="12">
    <location>
        <begin position="4"/>
        <end position="83"/>
    </location>
</feature>
<dbReference type="Proteomes" id="UP000519439">
    <property type="component" value="Unassembled WGS sequence"/>
</dbReference>
<dbReference type="GO" id="GO:0045259">
    <property type="term" value="C:proton-transporting ATP synthase complex"/>
    <property type="evidence" value="ECO:0007669"/>
    <property type="project" value="UniProtKB-KW"/>
</dbReference>
<dbReference type="NCBIfam" id="NF001851">
    <property type="entry name" value="PRK00571.2-4"/>
    <property type="match status" value="1"/>
</dbReference>
<keyword evidence="7 10" id="KW-0472">Membrane</keyword>
<comment type="function">
    <text evidence="1 10">Produces ATP from ADP in the presence of a proton gradient across the membrane.</text>
</comment>
<dbReference type="AlphaFoldDB" id="A0A7W6IGR0"/>
<proteinExistence type="inferred from homology"/>
<comment type="similarity">
    <text evidence="3 10 11">Belongs to the ATPase epsilon chain family.</text>
</comment>
<keyword evidence="8 10" id="KW-0139">CF(1)</keyword>
<keyword evidence="4 10" id="KW-0813">Transport</keyword>
<name>A0A7W6IGR0_9HYPH</name>
<reference evidence="13 14" key="1">
    <citation type="submission" date="2020-08" db="EMBL/GenBank/DDBJ databases">
        <title>Genomic Encyclopedia of Type Strains, Phase IV (KMG-IV): sequencing the most valuable type-strain genomes for metagenomic binning, comparative biology and taxonomic classification.</title>
        <authorList>
            <person name="Goeker M."/>
        </authorList>
    </citation>
    <scope>NUCLEOTIDE SEQUENCE [LARGE SCALE GENOMIC DNA]</scope>
    <source>
        <strain evidence="13 14">DSM 15743</strain>
    </source>
</reference>
<dbReference type="NCBIfam" id="NF011323">
    <property type="entry name" value="PRK14736.1"/>
    <property type="match status" value="1"/>
</dbReference>
<sequence length="133" mass="14196">MATFNFELVSPERVLFSDAVDAVVLPASEGDMTVLPGHAPMMTTLKTGFLIIGNGSGNGKRVLVRGGFADINQNGLTVLAERALPAEELTQEVLDKEILQAEMLWDSTTDPAAKHAAEATLAQLREAKAALNY</sequence>
<dbReference type="GO" id="GO:0005886">
    <property type="term" value="C:plasma membrane"/>
    <property type="evidence" value="ECO:0007669"/>
    <property type="project" value="UniProtKB-SubCell"/>
</dbReference>
<dbReference type="GO" id="GO:0046933">
    <property type="term" value="F:proton-transporting ATP synthase activity, rotational mechanism"/>
    <property type="evidence" value="ECO:0007669"/>
    <property type="project" value="UniProtKB-UniRule"/>
</dbReference>
<dbReference type="GO" id="GO:0005524">
    <property type="term" value="F:ATP binding"/>
    <property type="evidence" value="ECO:0007669"/>
    <property type="project" value="UniProtKB-UniRule"/>
</dbReference>
<dbReference type="PANTHER" id="PTHR13822:SF10">
    <property type="entry name" value="ATP SYNTHASE EPSILON CHAIN, CHLOROPLASTIC"/>
    <property type="match status" value="1"/>
</dbReference>
<organism evidence="13 14">
    <name type="scientific">Microvirga flocculans</name>
    <dbReference type="NCBI Taxonomy" id="217168"/>
    <lineage>
        <taxon>Bacteria</taxon>
        <taxon>Pseudomonadati</taxon>
        <taxon>Pseudomonadota</taxon>
        <taxon>Alphaproteobacteria</taxon>
        <taxon>Hyphomicrobiales</taxon>
        <taxon>Methylobacteriaceae</taxon>
        <taxon>Microvirga</taxon>
    </lineage>
</organism>
<evidence type="ECO:0000256" key="8">
    <source>
        <dbReference type="ARBA" id="ARBA00023196"/>
    </source>
</evidence>
<dbReference type="InterPro" id="IPR036771">
    <property type="entry name" value="ATPsynth_dsu/esu_N"/>
</dbReference>
<dbReference type="InterPro" id="IPR001469">
    <property type="entry name" value="ATP_synth_F1_dsu/esu"/>
</dbReference>
<evidence type="ECO:0000313" key="14">
    <source>
        <dbReference type="Proteomes" id="UP000519439"/>
    </source>
</evidence>
<dbReference type="CDD" id="cd12152">
    <property type="entry name" value="F1-ATPase_delta"/>
    <property type="match status" value="1"/>
</dbReference>
<evidence type="ECO:0000256" key="9">
    <source>
        <dbReference type="ARBA" id="ARBA00023310"/>
    </source>
</evidence>
<keyword evidence="10" id="KW-1003">Cell membrane</keyword>
<evidence type="ECO:0000256" key="6">
    <source>
        <dbReference type="ARBA" id="ARBA00023065"/>
    </source>
</evidence>
<evidence type="ECO:0000313" key="13">
    <source>
        <dbReference type="EMBL" id="MBB4041211.1"/>
    </source>
</evidence>
<dbReference type="Pfam" id="PF02823">
    <property type="entry name" value="ATP-synt_DE_N"/>
    <property type="match status" value="1"/>
</dbReference>
<evidence type="ECO:0000256" key="10">
    <source>
        <dbReference type="HAMAP-Rule" id="MF_00530"/>
    </source>
</evidence>
<gene>
    <name evidence="10" type="primary">atpC</name>
    <name evidence="13" type="ORF">GGR34_002881</name>
</gene>
<evidence type="ECO:0000256" key="5">
    <source>
        <dbReference type="ARBA" id="ARBA00022781"/>
    </source>
</evidence>
<protein>
    <recommendedName>
        <fullName evidence="10">ATP synthase epsilon chain</fullName>
    </recommendedName>
    <alternativeName>
        <fullName evidence="10">ATP synthase F1 sector epsilon subunit</fullName>
    </alternativeName>
    <alternativeName>
        <fullName evidence="10">F-ATPase epsilon subunit</fullName>
    </alternativeName>
</protein>
<evidence type="ECO:0000256" key="11">
    <source>
        <dbReference type="RuleBase" id="RU003656"/>
    </source>
</evidence>
<keyword evidence="5 10" id="KW-0375">Hydrogen ion transport</keyword>
<keyword evidence="6 10" id="KW-0406">Ion transport</keyword>
<evidence type="ECO:0000256" key="3">
    <source>
        <dbReference type="ARBA" id="ARBA00005712"/>
    </source>
</evidence>
<dbReference type="PANTHER" id="PTHR13822">
    <property type="entry name" value="ATP SYNTHASE DELTA/EPSILON CHAIN"/>
    <property type="match status" value="1"/>
</dbReference>
<dbReference type="GO" id="GO:0012505">
    <property type="term" value="C:endomembrane system"/>
    <property type="evidence" value="ECO:0007669"/>
    <property type="project" value="UniProtKB-SubCell"/>
</dbReference>
<dbReference type="NCBIfam" id="TIGR01216">
    <property type="entry name" value="ATP_synt_epsi"/>
    <property type="match status" value="1"/>
</dbReference>
<evidence type="ECO:0000256" key="2">
    <source>
        <dbReference type="ARBA" id="ARBA00004184"/>
    </source>
</evidence>
<keyword evidence="14" id="KW-1185">Reference proteome</keyword>
<dbReference type="RefSeq" id="WP_027316840.1">
    <property type="nucleotide sequence ID" value="NZ_JACIDC010000010.1"/>
</dbReference>